<evidence type="ECO:0000313" key="6">
    <source>
        <dbReference type="Proteomes" id="UP000295793"/>
    </source>
</evidence>
<dbReference type="OrthoDB" id="6619319at2"/>
<dbReference type="InterPro" id="IPR028082">
    <property type="entry name" value="Peripla_BP_I"/>
</dbReference>
<dbReference type="Pfam" id="PF13377">
    <property type="entry name" value="Peripla_BP_3"/>
    <property type="match status" value="1"/>
</dbReference>
<feature type="domain" description="HTH lacI-type" evidence="4">
    <location>
        <begin position="2"/>
        <end position="56"/>
    </location>
</feature>
<dbReference type="Pfam" id="PF00356">
    <property type="entry name" value="LacI"/>
    <property type="match status" value="1"/>
</dbReference>
<dbReference type="InterPro" id="IPR000843">
    <property type="entry name" value="HTH_LacI"/>
</dbReference>
<dbReference type="SUPFAM" id="SSF53822">
    <property type="entry name" value="Periplasmic binding protein-like I"/>
    <property type="match status" value="1"/>
</dbReference>
<accession>A0A4R3I2C7</accession>
<dbReference type="SMART" id="SM00354">
    <property type="entry name" value="HTH_LACI"/>
    <property type="match status" value="1"/>
</dbReference>
<sequence length="330" mass="35750">MATIKQVCELAGVSAATVSRVINGSDRVIEATRKKVQAAMDELGYQPNLAAQALASNRSNTIGMVISGLDGPFYGTMMAAVEAQLRELNRHLLIASGHGNAESEEEAIKYLSSRQVDGLILLTEGLSSEALLAISQSIPVFLINQQVPGLENRNVWLDNFGGAYRATQHLIEQGHRNIVCIGGPAFKQDANDRVAGFETAMRDAGLDVSGQPIFRVTFGVEGGRQAMNYFREQQLEYSAVVAGSDETAVGVYEWAEENGLVIPDDFSVIGFDNMNLSAYVRPKLSTVAFPIVEMAKASARMAFDVIYNKAHSEGVEFNTELVLRNSVKAL</sequence>
<evidence type="ECO:0000256" key="3">
    <source>
        <dbReference type="ARBA" id="ARBA00023163"/>
    </source>
</evidence>
<dbReference type="GO" id="GO:0003700">
    <property type="term" value="F:DNA-binding transcription factor activity"/>
    <property type="evidence" value="ECO:0007669"/>
    <property type="project" value="TreeGrafter"/>
</dbReference>
<dbReference type="Gene3D" id="1.10.260.40">
    <property type="entry name" value="lambda repressor-like DNA-binding domains"/>
    <property type="match status" value="1"/>
</dbReference>
<dbReference type="InterPro" id="IPR010982">
    <property type="entry name" value="Lambda_DNA-bd_dom_sf"/>
</dbReference>
<keyword evidence="3" id="KW-0804">Transcription</keyword>
<dbReference type="PANTHER" id="PTHR30146">
    <property type="entry name" value="LACI-RELATED TRANSCRIPTIONAL REPRESSOR"/>
    <property type="match status" value="1"/>
</dbReference>
<keyword evidence="6" id="KW-1185">Reference proteome</keyword>
<evidence type="ECO:0000256" key="1">
    <source>
        <dbReference type="ARBA" id="ARBA00023015"/>
    </source>
</evidence>
<comment type="caution">
    <text evidence="5">The sequence shown here is derived from an EMBL/GenBank/DDBJ whole genome shotgun (WGS) entry which is preliminary data.</text>
</comment>
<dbReference type="EMBL" id="SLZR01000014">
    <property type="protein sequence ID" value="TCS38901.1"/>
    <property type="molecule type" value="Genomic_DNA"/>
</dbReference>
<organism evidence="5 6">
    <name type="scientific">Reinekea marinisedimentorum</name>
    <dbReference type="NCBI Taxonomy" id="230495"/>
    <lineage>
        <taxon>Bacteria</taxon>
        <taxon>Pseudomonadati</taxon>
        <taxon>Pseudomonadota</taxon>
        <taxon>Gammaproteobacteria</taxon>
        <taxon>Oceanospirillales</taxon>
        <taxon>Saccharospirillaceae</taxon>
        <taxon>Reinekea</taxon>
    </lineage>
</organism>
<dbReference type="SUPFAM" id="SSF47413">
    <property type="entry name" value="lambda repressor-like DNA-binding domains"/>
    <property type="match status" value="1"/>
</dbReference>
<protein>
    <submittedName>
        <fullName evidence="5">LacI family transcriptional regulator</fullName>
    </submittedName>
</protein>
<dbReference type="GO" id="GO:0000976">
    <property type="term" value="F:transcription cis-regulatory region binding"/>
    <property type="evidence" value="ECO:0007669"/>
    <property type="project" value="TreeGrafter"/>
</dbReference>
<dbReference type="PANTHER" id="PTHR30146:SF109">
    <property type="entry name" value="HTH-TYPE TRANSCRIPTIONAL REGULATOR GALS"/>
    <property type="match status" value="1"/>
</dbReference>
<keyword evidence="2" id="KW-0238">DNA-binding</keyword>
<keyword evidence="1" id="KW-0805">Transcription regulation</keyword>
<evidence type="ECO:0000259" key="4">
    <source>
        <dbReference type="PROSITE" id="PS50932"/>
    </source>
</evidence>
<dbReference type="AlphaFoldDB" id="A0A4R3I2C7"/>
<evidence type="ECO:0000256" key="2">
    <source>
        <dbReference type="ARBA" id="ARBA00023125"/>
    </source>
</evidence>
<reference evidence="5 6" key="1">
    <citation type="submission" date="2019-03" db="EMBL/GenBank/DDBJ databases">
        <title>Genomic Encyclopedia of Archaeal and Bacterial Type Strains, Phase II (KMG-II): from individual species to whole genera.</title>
        <authorList>
            <person name="Goeker M."/>
        </authorList>
    </citation>
    <scope>NUCLEOTIDE SEQUENCE [LARGE SCALE GENOMIC DNA]</scope>
    <source>
        <strain evidence="5 6">DSM 15388</strain>
    </source>
</reference>
<dbReference type="PROSITE" id="PS50932">
    <property type="entry name" value="HTH_LACI_2"/>
    <property type="match status" value="1"/>
</dbReference>
<evidence type="ECO:0000313" key="5">
    <source>
        <dbReference type="EMBL" id="TCS38901.1"/>
    </source>
</evidence>
<dbReference type="InterPro" id="IPR046335">
    <property type="entry name" value="LacI/GalR-like_sensor"/>
</dbReference>
<name>A0A4R3I2C7_9GAMM</name>
<dbReference type="Proteomes" id="UP000295793">
    <property type="component" value="Unassembled WGS sequence"/>
</dbReference>
<proteinExistence type="predicted"/>
<dbReference type="Gene3D" id="3.40.50.2300">
    <property type="match status" value="2"/>
</dbReference>
<dbReference type="CDD" id="cd01392">
    <property type="entry name" value="HTH_LacI"/>
    <property type="match status" value="1"/>
</dbReference>
<gene>
    <name evidence="5" type="ORF">BCF53_11466</name>
</gene>
<dbReference type="RefSeq" id="WP_132702696.1">
    <property type="nucleotide sequence ID" value="NZ_SLZR01000014.1"/>
</dbReference>
<dbReference type="CDD" id="cd06270">
    <property type="entry name" value="PBP1_GalS-like"/>
    <property type="match status" value="1"/>
</dbReference>